<name>A0A9D1DM93_9FIRM</name>
<feature type="domain" description="Peptidase S24/S26A/S26B/S26C" evidence="1">
    <location>
        <begin position="12"/>
        <end position="80"/>
    </location>
</feature>
<evidence type="ECO:0000313" key="2">
    <source>
        <dbReference type="EMBL" id="HIR55452.1"/>
    </source>
</evidence>
<reference evidence="2" key="2">
    <citation type="journal article" date="2021" name="PeerJ">
        <title>Extensive microbial diversity within the chicken gut microbiome revealed by metagenomics and culture.</title>
        <authorList>
            <person name="Gilroy R."/>
            <person name="Ravi A."/>
            <person name="Getino M."/>
            <person name="Pursley I."/>
            <person name="Horton D.L."/>
            <person name="Alikhan N.F."/>
            <person name="Baker D."/>
            <person name="Gharbi K."/>
            <person name="Hall N."/>
            <person name="Watson M."/>
            <person name="Adriaenssens E.M."/>
            <person name="Foster-Nyarko E."/>
            <person name="Jarju S."/>
            <person name="Secka A."/>
            <person name="Antonio M."/>
            <person name="Oren A."/>
            <person name="Chaudhuri R.R."/>
            <person name="La Ragione R."/>
            <person name="Hildebrand F."/>
            <person name="Pallen M.J."/>
        </authorList>
    </citation>
    <scope>NUCLEOTIDE SEQUENCE</scope>
    <source>
        <strain evidence="2">ChiGjej3B3-7149</strain>
    </source>
</reference>
<dbReference type="InterPro" id="IPR039418">
    <property type="entry name" value="LexA-like"/>
</dbReference>
<evidence type="ECO:0000313" key="3">
    <source>
        <dbReference type="Proteomes" id="UP000824238"/>
    </source>
</evidence>
<organism evidence="2 3">
    <name type="scientific">Candidatus Scatomorpha intestinigallinarum</name>
    <dbReference type="NCBI Taxonomy" id="2840923"/>
    <lineage>
        <taxon>Bacteria</taxon>
        <taxon>Bacillati</taxon>
        <taxon>Bacillota</taxon>
        <taxon>Clostridia</taxon>
        <taxon>Eubacteriales</taxon>
        <taxon>Candidatus Scatomorpha</taxon>
    </lineage>
</organism>
<dbReference type="Pfam" id="PF00717">
    <property type="entry name" value="Peptidase_S24"/>
    <property type="match status" value="1"/>
</dbReference>
<dbReference type="InterPro" id="IPR015927">
    <property type="entry name" value="Peptidase_S24_S26A/B/C"/>
</dbReference>
<dbReference type="CDD" id="cd06529">
    <property type="entry name" value="S24_LexA-like"/>
    <property type="match status" value="1"/>
</dbReference>
<gene>
    <name evidence="2" type="ORF">IAD36_07670</name>
</gene>
<dbReference type="InterPro" id="IPR036286">
    <property type="entry name" value="LexA/Signal_pep-like_sf"/>
</dbReference>
<dbReference type="SUPFAM" id="SSF51306">
    <property type="entry name" value="LexA/Signal peptidase"/>
    <property type="match status" value="1"/>
</dbReference>
<proteinExistence type="predicted"/>
<protein>
    <submittedName>
        <fullName evidence="2">S24 family peptidase</fullName>
    </submittedName>
</protein>
<sequence length="113" mass="12512">MEKLWEDYPLPEGSEADFALRVEGDELEPYVRPGGIALIKRGAEIRDGDVGLFFAGGDMVLRQYCEDWAGNVYLFAVNRRRSGLDIRLPAAGGVPVCSFGRVLLEDEVPLPEI</sequence>
<dbReference type="EMBL" id="DVHH01000183">
    <property type="protein sequence ID" value="HIR55452.1"/>
    <property type="molecule type" value="Genomic_DNA"/>
</dbReference>
<comment type="caution">
    <text evidence="2">The sequence shown here is derived from an EMBL/GenBank/DDBJ whole genome shotgun (WGS) entry which is preliminary data.</text>
</comment>
<dbReference type="Gene3D" id="2.10.109.10">
    <property type="entry name" value="Umud Fragment, subunit A"/>
    <property type="match status" value="1"/>
</dbReference>
<dbReference type="AlphaFoldDB" id="A0A9D1DM93"/>
<reference evidence="2" key="1">
    <citation type="submission" date="2020-10" db="EMBL/GenBank/DDBJ databases">
        <authorList>
            <person name="Gilroy R."/>
        </authorList>
    </citation>
    <scope>NUCLEOTIDE SEQUENCE</scope>
    <source>
        <strain evidence="2">ChiGjej3B3-7149</strain>
    </source>
</reference>
<dbReference type="Proteomes" id="UP000824238">
    <property type="component" value="Unassembled WGS sequence"/>
</dbReference>
<accession>A0A9D1DM93</accession>
<evidence type="ECO:0000259" key="1">
    <source>
        <dbReference type="Pfam" id="PF00717"/>
    </source>
</evidence>